<dbReference type="EMBL" id="SRLO01000723">
    <property type="protein sequence ID" value="TNN47839.1"/>
    <property type="molecule type" value="Genomic_DNA"/>
</dbReference>
<keyword evidence="2" id="KW-1185">Reference proteome</keyword>
<sequence>MSCAPLSPHAFDSDVGRFVDLGERRGSRGLLLGLIPVVCGEKLMALRRKGKTYQKRHIWRLGPGRVEEDGNEAALLALAPAPGSGSASL</sequence>
<protein>
    <submittedName>
        <fullName evidence="1">Uncharacterized protein</fullName>
    </submittedName>
</protein>
<dbReference type="Proteomes" id="UP000314294">
    <property type="component" value="Unassembled WGS sequence"/>
</dbReference>
<proteinExistence type="predicted"/>
<evidence type="ECO:0000313" key="1">
    <source>
        <dbReference type="EMBL" id="TNN47839.1"/>
    </source>
</evidence>
<name>A0A4Z2G2U6_9TELE</name>
<organism evidence="1 2">
    <name type="scientific">Liparis tanakae</name>
    <name type="common">Tanaka's snailfish</name>
    <dbReference type="NCBI Taxonomy" id="230148"/>
    <lineage>
        <taxon>Eukaryota</taxon>
        <taxon>Metazoa</taxon>
        <taxon>Chordata</taxon>
        <taxon>Craniata</taxon>
        <taxon>Vertebrata</taxon>
        <taxon>Euteleostomi</taxon>
        <taxon>Actinopterygii</taxon>
        <taxon>Neopterygii</taxon>
        <taxon>Teleostei</taxon>
        <taxon>Neoteleostei</taxon>
        <taxon>Acanthomorphata</taxon>
        <taxon>Eupercaria</taxon>
        <taxon>Perciformes</taxon>
        <taxon>Cottioidei</taxon>
        <taxon>Cottales</taxon>
        <taxon>Liparidae</taxon>
        <taxon>Liparis</taxon>
    </lineage>
</organism>
<dbReference type="AlphaFoldDB" id="A0A4Z2G2U6"/>
<gene>
    <name evidence="1" type="ORF">EYF80_041982</name>
</gene>
<reference evidence="1 2" key="1">
    <citation type="submission" date="2019-03" db="EMBL/GenBank/DDBJ databases">
        <title>First draft genome of Liparis tanakae, snailfish: a comprehensive survey of snailfish specific genes.</title>
        <authorList>
            <person name="Kim W."/>
            <person name="Song I."/>
            <person name="Jeong J.-H."/>
            <person name="Kim D."/>
            <person name="Kim S."/>
            <person name="Ryu S."/>
            <person name="Song J.Y."/>
            <person name="Lee S.K."/>
        </authorList>
    </citation>
    <scope>NUCLEOTIDE SEQUENCE [LARGE SCALE GENOMIC DNA]</scope>
    <source>
        <tissue evidence="1">Muscle</tissue>
    </source>
</reference>
<comment type="caution">
    <text evidence="1">The sequence shown here is derived from an EMBL/GenBank/DDBJ whole genome shotgun (WGS) entry which is preliminary data.</text>
</comment>
<accession>A0A4Z2G2U6</accession>
<evidence type="ECO:0000313" key="2">
    <source>
        <dbReference type="Proteomes" id="UP000314294"/>
    </source>
</evidence>